<evidence type="ECO:0000313" key="3">
    <source>
        <dbReference type="Proteomes" id="UP000326837"/>
    </source>
</evidence>
<sequence length="435" mass="48970">MRFVQSVMLWVFLAEMAVANDGAAALEDRLSSPPTAQPFLYYVTTSSAIDELERKHQEYALKLVVPHLSRQTVLERCLPVQVGPTLWRLNLADLQWSLDNWRHIIASYPYHRTGSRHPLVVRADWLLLTITDASASDAYYRLLLGRRPKNRQEVFLKLGVIDDPQYQYGQIAGGSRVSKSGIRFVRSLPVLRGWSYLTEDAFKIAGDRDPLQFPIGKYPHDGEELLVASPKLHMATGVRGVTMVGFLFDGKGNTVDKADTALVEDYSKTRGFAHIVAGLSCFSCHQSGPNGPSQNVLKRIIASGAEADVYRYQDQEAIEAFHFTDLGKQMRRESNDYRAIVRQATGVESEDAVEALRSTLNSYDADVTLERAAIELDFAVSELRRAVAWMDSKDYQISGWFAAMTHAPQNTIPREAFEEQYNTLRSACDAWRKSQ</sequence>
<dbReference type="EMBL" id="AP021861">
    <property type="protein sequence ID" value="BBO31057.1"/>
    <property type="molecule type" value="Genomic_DNA"/>
</dbReference>
<gene>
    <name evidence="2" type="ORF">PLANPX_0669</name>
</gene>
<dbReference type="KEGG" id="lpav:PLANPX_0669"/>
<dbReference type="AlphaFoldDB" id="A0A5K7X5G6"/>
<dbReference type="RefSeq" id="WP_152097273.1">
    <property type="nucleotide sequence ID" value="NZ_AP021861.1"/>
</dbReference>
<organism evidence="2 3">
    <name type="scientific">Lacipirellula parvula</name>
    <dbReference type="NCBI Taxonomy" id="2650471"/>
    <lineage>
        <taxon>Bacteria</taxon>
        <taxon>Pseudomonadati</taxon>
        <taxon>Planctomycetota</taxon>
        <taxon>Planctomycetia</taxon>
        <taxon>Pirellulales</taxon>
        <taxon>Lacipirellulaceae</taxon>
        <taxon>Lacipirellula</taxon>
    </lineage>
</organism>
<accession>A0A5K7X5G6</accession>
<proteinExistence type="predicted"/>
<keyword evidence="1" id="KW-0732">Signal</keyword>
<keyword evidence="3" id="KW-1185">Reference proteome</keyword>
<feature type="signal peptide" evidence="1">
    <location>
        <begin position="1"/>
        <end position="19"/>
    </location>
</feature>
<reference evidence="3" key="1">
    <citation type="submission" date="2019-10" db="EMBL/GenBank/DDBJ databases">
        <title>Lacipirellula parvula gen. nov., sp. nov., representing a lineage of planctomycetes widespread in freshwater anoxic habitats, and description of the family Lacipirellulaceae.</title>
        <authorList>
            <person name="Dedysh S.N."/>
            <person name="Kulichevskaya I.S."/>
            <person name="Beletsky A.V."/>
            <person name="Rakitin A.L."/>
            <person name="Mardanov A.V."/>
            <person name="Ivanova A.A."/>
            <person name="Saltykova V.X."/>
            <person name="Rijpstra W.I.C."/>
            <person name="Sinninghe Damste J.S."/>
            <person name="Ravin N.V."/>
        </authorList>
    </citation>
    <scope>NUCLEOTIDE SEQUENCE [LARGE SCALE GENOMIC DNA]</scope>
    <source>
        <strain evidence="3">PX69</strain>
    </source>
</reference>
<protein>
    <recommendedName>
        <fullName evidence="4">Cytochrome c domain-containing protein</fullName>
    </recommendedName>
</protein>
<name>A0A5K7X5G6_9BACT</name>
<feature type="chain" id="PRO_5024976563" description="Cytochrome c domain-containing protein" evidence="1">
    <location>
        <begin position="20"/>
        <end position="435"/>
    </location>
</feature>
<evidence type="ECO:0000256" key="1">
    <source>
        <dbReference type="SAM" id="SignalP"/>
    </source>
</evidence>
<evidence type="ECO:0008006" key="4">
    <source>
        <dbReference type="Google" id="ProtNLM"/>
    </source>
</evidence>
<dbReference type="Proteomes" id="UP000326837">
    <property type="component" value="Chromosome"/>
</dbReference>
<evidence type="ECO:0000313" key="2">
    <source>
        <dbReference type="EMBL" id="BBO31057.1"/>
    </source>
</evidence>